<dbReference type="VEuPathDB" id="TriTrypDB:TcIL3000_0_43230"/>
<dbReference type="GO" id="GO:0005096">
    <property type="term" value="F:GTPase activator activity"/>
    <property type="evidence" value="ECO:0007669"/>
    <property type="project" value="UniProtKB-KW"/>
</dbReference>
<feature type="domain" description="Rab-GAP TBC" evidence="3">
    <location>
        <begin position="172"/>
        <end position="377"/>
    </location>
</feature>
<protein>
    <submittedName>
        <fullName evidence="4">WGS project CAEQ00000000 data, annotated contig 1757</fullName>
    </submittedName>
</protein>
<accession>F9W8P6</accession>
<dbReference type="Proteomes" id="UP000000702">
    <property type="component" value="Unassembled WGS sequence"/>
</dbReference>
<feature type="compositionally biased region" description="Acidic residues" evidence="2">
    <location>
        <begin position="154"/>
        <end position="168"/>
    </location>
</feature>
<dbReference type="SMART" id="SM00164">
    <property type="entry name" value="TBC"/>
    <property type="match status" value="1"/>
</dbReference>
<evidence type="ECO:0000256" key="2">
    <source>
        <dbReference type="SAM" id="MobiDB-lite"/>
    </source>
</evidence>
<dbReference type="PANTHER" id="PTHR22957:SF337">
    <property type="entry name" value="TBC1 DOMAIN FAMILY MEMBER 5"/>
    <property type="match status" value="1"/>
</dbReference>
<evidence type="ECO:0000256" key="1">
    <source>
        <dbReference type="ARBA" id="ARBA00022468"/>
    </source>
</evidence>
<dbReference type="EMBL" id="CAEQ01001194">
    <property type="protein sequence ID" value="CCD13581.1"/>
    <property type="molecule type" value="Genomic_DNA"/>
</dbReference>
<dbReference type="PANTHER" id="PTHR22957">
    <property type="entry name" value="TBC1 DOMAIN FAMILY MEMBER GTPASE-ACTIVATING PROTEIN"/>
    <property type="match status" value="1"/>
</dbReference>
<gene>
    <name evidence="4" type="ORF">TCIL3000_0_43230</name>
</gene>
<keyword evidence="5" id="KW-1185">Reference proteome</keyword>
<proteinExistence type="predicted"/>
<reference evidence="4 5" key="2">
    <citation type="journal article" date="2012" name="Proc. Natl. Acad. Sci. U.S.A.">
        <title>Antigenic diversity is generated by distinct evolutionary mechanisms in African trypanosome species.</title>
        <authorList>
            <person name="Jackson A.P."/>
            <person name="Berry A."/>
            <person name="Aslett M."/>
            <person name="Allison H.C."/>
            <person name="Burton P."/>
            <person name="Vavrova-Anderson J."/>
            <person name="Brown R."/>
            <person name="Browne H."/>
            <person name="Corton N."/>
            <person name="Hauser H."/>
            <person name="Gamble J."/>
            <person name="Gilderthorp R."/>
            <person name="Marcello L."/>
            <person name="McQuillan J."/>
            <person name="Otto T.D."/>
            <person name="Quail M.A."/>
            <person name="Sanders M.J."/>
            <person name="van Tonder A."/>
            <person name="Ginger M.L."/>
            <person name="Field M.C."/>
            <person name="Barry J.D."/>
            <person name="Hertz-Fowler C."/>
            <person name="Berriman M."/>
        </authorList>
    </citation>
    <scope>NUCLEOTIDE SEQUENCE [LARGE SCALE GENOMIC DNA]</scope>
    <source>
        <strain evidence="4 5">IL3000</strain>
    </source>
</reference>
<evidence type="ECO:0000313" key="5">
    <source>
        <dbReference type="Proteomes" id="UP000000702"/>
    </source>
</evidence>
<evidence type="ECO:0000259" key="3">
    <source>
        <dbReference type="PROSITE" id="PS50086"/>
    </source>
</evidence>
<comment type="caution">
    <text evidence="4">The sequence shown here is derived from an EMBL/GenBank/DDBJ whole genome shotgun (WGS) entry which is preliminary data.</text>
</comment>
<dbReference type="InterPro" id="IPR000195">
    <property type="entry name" value="Rab-GAP-TBC_dom"/>
</dbReference>
<dbReference type="OMA" id="DFAKPHA"/>
<sequence>MGNPDWGSLSRKHALPSFFLFRTLFCVLTPYLGPNSRADVRFSVLFLCLCIATVMDELQDLHHSIIAVSVGDSLLQRVMNFTKRRSLDALHSIRWRLLTGLLSVAVNSSNALEQWEKSTRECVAMWNATNKDLRNRRGNPSVMQVPVPKRTYSEGDDPSDEGEDEAGDENPLIPREGSRYAFRCRLDALQSAMLLDADRIDWDIQLFSFPDTRESLRDILLNYCVQHDCEYKQGMHEVAAFVFYITHSDATKIEQLYREHQQGCPSLPGAFRFICPIDDVTALSYHLFDAIMSERGVNLTSWYFERPASRNSGIKTAMNRVQSVLLLLLDKELHKQMDVVYELPPATYLLRWLRLLFLREFSLEQCADLWDVFLSERFAAASVGRCYDIQNCVITMLAAVMLLNVKAELMKGPNEAITCVMKYPSVDNVASLIQQAIFHLDSAKKLLGQHITLDVSDTTGKELFEGVEVN</sequence>
<dbReference type="InterPro" id="IPR035969">
    <property type="entry name" value="Rab-GAP_TBC_sf"/>
</dbReference>
<dbReference type="AlphaFoldDB" id="F9W8P6"/>
<evidence type="ECO:0000313" key="4">
    <source>
        <dbReference type="EMBL" id="CCD13581.1"/>
    </source>
</evidence>
<keyword evidence="1" id="KW-0343">GTPase activation</keyword>
<organism evidence="4 5">
    <name type="scientific">Trypanosoma congolense (strain IL3000)</name>
    <dbReference type="NCBI Taxonomy" id="1068625"/>
    <lineage>
        <taxon>Eukaryota</taxon>
        <taxon>Discoba</taxon>
        <taxon>Euglenozoa</taxon>
        <taxon>Kinetoplastea</taxon>
        <taxon>Metakinetoplastina</taxon>
        <taxon>Trypanosomatida</taxon>
        <taxon>Trypanosomatidae</taxon>
        <taxon>Trypanosoma</taxon>
        <taxon>Nannomonas</taxon>
    </lineage>
</organism>
<reference evidence="5" key="1">
    <citation type="submission" date="2011-07" db="EMBL/GenBank/DDBJ databases">
        <title>Divergent evolution of antigenic variation in African trypanosomes.</title>
        <authorList>
            <person name="Jackson A.P."/>
            <person name="Berry A."/>
            <person name="Allison H.C."/>
            <person name="Burton P."/>
            <person name="Anderson J."/>
            <person name="Aslett M."/>
            <person name="Brown R."/>
            <person name="Corton N."/>
            <person name="Harris D."/>
            <person name="Hauser H."/>
            <person name="Gamble J."/>
            <person name="Gilderthorp R."/>
            <person name="McQuillan J."/>
            <person name="Quail M.A."/>
            <person name="Sanders M."/>
            <person name="Van Tonder A."/>
            <person name="Ginger M.L."/>
            <person name="Donelson J.E."/>
            <person name="Field M.C."/>
            <person name="Barry J.D."/>
            <person name="Berriman M."/>
            <person name="Hertz-Fowler C."/>
        </authorList>
    </citation>
    <scope>NUCLEOTIDE SEQUENCE [LARGE SCALE GENOMIC DNA]</scope>
    <source>
        <strain evidence="5">IL3000</strain>
    </source>
</reference>
<dbReference type="SUPFAM" id="SSF47923">
    <property type="entry name" value="Ypt/Rab-GAP domain of gyp1p"/>
    <property type="match status" value="2"/>
</dbReference>
<dbReference type="Pfam" id="PF00566">
    <property type="entry name" value="RabGAP-TBC"/>
    <property type="match status" value="1"/>
</dbReference>
<dbReference type="PROSITE" id="PS50086">
    <property type="entry name" value="TBC_RABGAP"/>
    <property type="match status" value="1"/>
</dbReference>
<name>F9W8P6_TRYCI</name>
<dbReference type="Gene3D" id="1.10.472.80">
    <property type="entry name" value="Ypt/Rab-GAP domain of gyp1p, domain 3"/>
    <property type="match status" value="1"/>
</dbReference>
<feature type="region of interest" description="Disordered" evidence="2">
    <location>
        <begin position="134"/>
        <end position="174"/>
    </location>
</feature>
<dbReference type="Gene3D" id="1.10.8.270">
    <property type="entry name" value="putative rabgap domain of human tbc1 domain family member 14 like domains"/>
    <property type="match status" value="1"/>
</dbReference>